<evidence type="ECO:0000256" key="2">
    <source>
        <dbReference type="RuleBase" id="RU366025"/>
    </source>
</evidence>
<gene>
    <name evidence="4" type="ORF">PHAVU_001G197200g</name>
</gene>
<comment type="catalytic activity">
    <reaction evidence="2">
        <text>Thiol-dependent hydrolysis of ester, thioester, amide, peptide and isopeptide bonds formed by the C-terminal Gly of ubiquitin (a 76-residue protein attached to proteins as an intracellular targeting signal).</text>
        <dbReference type="EC" id="3.4.19.12"/>
    </reaction>
</comment>
<dbReference type="Gramene" id="ESW34984">
    <property type="protein sequence ID" value="ESW34984"/>
    <property type="gene ID" value="PHAVU_001G197200g"/>
</dbReference>
<evidence type="ECO:0000313" key="4">
    <source>
        <dbReference type="EMBL" id="ESW34984.1"/>
    </source>
</evidence>
<protein>
    <recommendedName>
        <fullName evidence="2">Ubiquitin carboxyl-terminal hydrolase</fullName>
        <ecNumber evidence="2">3.4.19.12</ecNumber>
    </recommendedName>
</protein>
<dbReference type="SMR" id="V7CXX8"/>
<reference evidence="5" key="1">
    <citation type="journal article" date="2014" name="Nat. Genet.">
        <title>A reference genome for common bean and genome-wide analysis of dual domestications.</title>
        <authorList>
            <person name="Schmutz J."/>
            <person name="McClean P.E."/>
            <person name="Mamidi S."/>
            <person name="Wu G.A."/>
            <person name="Cannon S.B."/>
            <person name="Grimwood J."/>
            <person name="Jenkins J."/>
            <person name="Shu S."/>
            <person name="Song Q."/>
            <person name="Chavarro C."/>
            <person name="Torres-Torres M."/>
            <person name="Geffroy V."/>
            <person name="Moghaddam S.M."/>
            <person name="Gao D."/>
            <person name="Abernathy B."/>
            <person name="Barry K."/>
            <person name="Blair M."/>
            <person name="Brick M.A."/>
            <person name="Chovatia M."/>
            <person name="Gepts P."/>
            <person name="Goodstein D.M."/>
            <person name="Gonzales M."/>
            <person name="Hellsten U."/>
            <person name="Hyten D.L."/>
            <person name="Jia G."/>
            <person name="Kelly J.D."/>
            <person name="Kudrna D."/>
            <person name="Lee R."/>
            <person name="Richard M.M."/>
            <person name="Miklas P.N."/>
            <person name="Osorno J.M."/>
            <person name="Rodrigues J."/>
            <person name="Thareau V."/>
            <person name="Urrea C.A."/>
            <person name="Wang M."/>
            <person name="Yu Y."/>
            <person name="Zhang M."/>
            <person name="Wing R.A."/>
            <person name="Cregan P.B."/>
            <person name="Rokhsar D.S."/>
            <person name="Jackson S.A."/>
        </authorList>
    </citation>
    <scope>NUCLEOTIDE SEQUENCE [LARGE SCALE GENOMIC DNA]</scope>
    <source>
        <strain evidence="5">cv. G19833</strain>
    </source>
</reference>
<dbReference type="EC" id="3.4.19.12" evidence="2"/>
<dbReference type="GO" id="GO:0004843">
    <property type="term" value="F:cysteine-type deubiquitinase activity"/>
    <property type="evidence" value="ECO:0007669"/>
    <property type="project" value="UniProtKB-UniRule"/>
</dbReference>
<evidence type="ECO:0000256" key="1">
    <source>
        <dbReference type="ARBA" id="ARBA00009085"/>
    </source>
</evidence>
<dbReference type="InterPro" id="IPR018200">
    <property type="entry name" value="USP_CS"/>
</dbReference>
<dbReference type="PROSITE" id="PS00973">
    <property type="entry name" value="USP_2"/>
    <property type="match status" value="1"/>
</dbReference>
<dbReference type="InterPro" id="IPR057372">
    <property type="entry name" value="Ubiquitin_UBP8/5"/>
</dbReference>
<keyword evidence="5" id="KW-1185">Reference proteome</keyword>
<dbReference type="GO" id="GO:0006508">
    <property type="term" value="P:proteolysis"/>
    <property type="evidence" value="ECO:0007669"/>
    <property type="project" value="UniProtKB-KW"/>
</dbReference>
<dbReference type="STRING" id="3885.V7CXX8"/>
<dbReference type="PROSITE" id="PS00972">
    <property type="entry name" value="USP_1"/>
    <property type="match status" value="1"/>
</dbReference>
<evidence type="ECO:0000259" key="3">
    <source>
        <dbReference type="PROSITE" id="PS50235"/>
    </source>
</evidence>
<dbReference type="InterPro" id="IPR028889">
    <property type="entry name" value="USP"/>
</dbReference>
<comment type="function">
    <text evidence="2">Recognizes and hydrolyzes the peptide bond at the C-terminal Gly of ubiquitin. Involved in the processing of poly-ubiquitin precursors as well as that of ubiquitinated proteins.</text>
</comment>
<dbReference type="InterPro" id="IPR050185">
    <property type="entry name" value="Ub_carboxyl-term_hydrolase"/>
</dbReference>
<evidence type="ECO:0000313" key="5">
    <source>
        <dbReference type="Proteomes" id="UP000000226"/>
    </source>
</evidence>
<proteinExistence type="inferred from homology"/>
<keyword evidence="2" id="KW-0645">Protease</keyword>
<dbReference type="Proteomes" id="UP000000226">
    <property type="component" value="Chromosome 1"/>
</dbReference>
<feature type="domain" description="USP" evidence="3">
    <location>
        <begin position="320"/>
        <end position="913"/>
    </location>
</feature>
<dbReference type="CDD" id="cd02674">
    <property type="entry name" value="Peptidase_C19R"/>
    <property type="match status" value="1"/>
</dbReference>
<comment type="similarity">
    <text evidence="1 2">Belongs to the peptidase C19 family.</text>
</comment>
<dbReference type="GO" id="GO:0016579">
    <property type="term" value="P:protein deubiquitination"/>
    <property type="evidence" value="ECO:0007669"/>
    <property type="project" value="InterPro"/>
</dbReference>
<dbReference type="PANTHER" id="PTHR21646:SF75">
    <property type="entry name" value="UBIQUITIN CARBOXYL-TERMINAL HYDROLASE"/>
    <property type="match status" value="1"/>
</dbReference>
<dbReference type="eggNOG" id="KOG1870">
    <property type="taxonomic scope" value="Eukaryota"/>
</dbReference>
<dbReference type="SUPFAM" id="SSF54001">
    <property type="entry name" value="Cysteine proteinases"/>
    <property type="match status" value="1"/>
</dbReference>
<keyword evidence="2" id="KW-0833">Ubl conjugation pathway</keyword>
<dbReference type="EMBL" id="CM002288">
    <property type="protein sequence ID" value="ESW34984.1"/>
    <property type="molecule type" value="Genomic_DNA"/>
</dbReference>
<name>V7CXX8_PHAVU</name>
<dbReference type="PROSITE" id="PS50235">
    <property type="entry name" value="USP_3"/>
    <property type="match status" value="1"/>
</dbReference>
<dbReference type="Gene3D" id="3.90.70.10">
    <property type="entry name" value="Cysteine proteinases"/>
    <property type="match status" value="2"/>
</dbReference>
<dbReference type="InterPro" id="IPR038765">
    <property type="entry name" value="Papain-like_cys_pep_sf"/>
</dbReference>
<dbReference type="OrthoDB" id="292964at2759"/>
<organism evidence="4 5">
    <name type="scientific">Phaseolus vulgaris</name>
    <name type="common">Kidney bean</name>
    <name type="synonym">French bean</name>
    <dbReference type="NCBI Taxonomy" id="3885"/>
    <lineage>
        <taxon>Eukaryota</taxon>
        <taxon>Viridiplantae</taxon>
        <taxon>Streptophyta</taxon>
        <taxon>Embryophyta</taxon>
        <taxon>Tracheophyta</taxon>
        <taxon>Spermatophyta</taxon>
        <taxon>Magnoliopsida</taxon>
        <taxon>eudicotyledons</taxon>
        <taxon>Gunneridae</taxon>
        <taxon>Pentapetalae</taxon>
        <taxon>rosids</taxon>
        <taxon>fabids</taxon>
        <taxon>Fabales</taxon>
        <taxon>Fabaceae</taxon>
        <taxon>Papilionoideae</taxon>
        <taxon>50 kb inversion clade</taxon>
        <taxon>NPAAA clade</taxon>
        <taxon>indigoferoid/millettioid clade</taxon>
        <taxon>Phaseoleae</taxon>
        <taxon>Phaseolus</taxon>
    </lineage>
</organism>
<dbReference type="Pfam" id="PF00443">
    <property type="entry name" value="UCH"/>
    <property type="match status" value="1"/>
</dbReference>
<dbReference type="InterPro" id="IPR001394">
    <property type="entry name" value="Peptidase_C19_UCH"/>
</dbReference>
<sequence>MTRFSERLRLRWLFPKPTRFLALVSLSTLHHLCKSLVRFLLYQTLPFLAMDNFFSDYLSDDFDSSPYRSHRRFLHDHDHDFAHERVYLLPYRWLVEAEGEADRREGVLYTVSCNSDSDSEILLHLRKEEERHKIGVSSRQYALVPEGVWLRTLKRYNDFNNAAKDVGSLSNAEDCLPELFPLQIKIFVSWETSSLVAKISQKENVADFYEKACDIFNSAYIPVHIWDFSGQTTQFFVNDKSRLPNDSSGQSVKEVALELQVHGLPDSMGGNGMIFDKSQIECSRSGSVSMNGSTDNVPPCITANCFRGSSCRAIRSLGLTGLQNLGNTCFMNSAIQCLAHTPKLVDFFLGDYHKEINYENPLGMNGELALAFGDLLRKLWVPRAMPIAPRTFKMKLANFAPQFSGYSQHDSQELLAFLLDGLHEDLNRVKRKPYHEVKDADGRPDEEVAEEYWRNHLARNDSIVVDLCQGQFRSTLVCPICKKVSITFDPFMYLSLPLPSTTIRTMTLTVISTDGITLPSTITVTVPNCGTVNDLIGALSTSCSLREDETLLVAEIYRNKIIRTFENLSDSLGDIRDQDKVVAYRMQKDTEATPLAVFVHERSVENSGKERFDSRLFGIPLVTRLSNISCGYDIQREFLKLIHPFLMRTKDVSDDYENNDGISERPIEDDELGDTTSAIGNDADSIIGTDDGIHLSTDFEFYLHGMENVKIILDEPLTVTTFSRKGPEVVVLWSDKMLKMYNTSLLDSLPEVFKSQLFAKRIQESVSIYKCLEAFLKEEPLGPEDMWYCPTCKKPQQATKKLDLWRLPEILVVHLKRFSYSRYLKNKLETFVDFPINNLDLSTYVAYGNSQSTNRYVLYAISCHYGGLGGGHYTAFVRYGYDKWYDFDDSRVESVNEEMIKTPAAYVLFYRKV</sequence>
<accession>V7CXX8</accession>
<keyword evidence="2" id="KW-0788">Thiol protease</keyword>
<dbReference type="AlphaFoldDB" id="V7CXX8"/>
<keyword evidence="2" id="KW-0378">Hydrolase</keyword>
<dbReference type="PANTHER" id="PTHR21646">
    <property type="entry name" value="UBIQUITIN CARBOXYL-TERMINAL HYDROLASE"/>
    <property type="match status" value="1"/>
</dbReference>
<dbReference type="Pfam" id="PF25242">
    <property type="entry name" value="Ubiquitin_UBP8"/>
    <property type="match status" value="1"/>
</dbReference>
<dbReference type="OMA" id="AHERVYL"/>